<dbReference type="Pfam" id="PF00092">
    <property type="entry name" value="VWA"/>
    <property type="match status" value="1"/>
</dbReference>
<feature type="non-terminal residue" evidence="2">
    <location>
        <position position="1"/>
    </location>
</feature>
<dbReference type="InterPro" id="IPR036465">
    <property type="entry name" value="vWFA_dom_sf"/>
</dbReference>
<sequence length="137" mass="15701">MKWNDYGWGQTYDPCTKRNPGCDGTLPAICSIDIVFAVDISCSIHPDDKERVRRFLESVVRRIPVRPPFVQVGIILFSKTVYDIAQLNSFIRRGQLLKVIKEMEMKPKECATATYLALEYAREVTFNKQNGAREGKK</sequence>
<evidence type="ECO:0000313" key="3">
    <source>
        <dbReference type="Proteomes" id="UP000749559"/>
    </source>
</evidence>
<accession>A0A8S4PB31</accession>
<evidence type="ECO:0000313" key="2">
    <source>
        <dbReference type="EMBL" id="CAH1790585.1"/>
    </source>
</evidence>
<protein>
    <recommendedName>
        <fullName evidence="1">VWFA domain-containing protein</fullName>
    </recommendedName>
</protein>
<gene>
    <name evidence="2" type="ORF">OFUS_LOCUS15772</name>
</gene>
<dbReference type="PANTHER" id="PTHR24020">
    <property type="entry name" value="COLLAGEN ALPHA"/>
    <property type="match status" value="1"/>
</dbReference>
<dbReference type="PROSITE" id="PS50234">
    <property type="entry name" value="VWFA"/>
    <property type="match status" value="1"/>
</dbReference>
<dbReference type="SUPFAM" id="SSF53300">
    <property type="entry name" value="vWA-like"/>
    <property type="match status" value="1"/>
</dbReference>
<dbReference type="CDD" id="cd01450">
    <property type="entry name" value="vWFA_subfamily_ECM"/>
    <property type="match status" value="1"/>
</dbReference>
<dbReference type="EMBL" id="CAIIXF020000007">
    <property type="protein sequence ID" value="CAH1790585.1"/>
    <property type="molecule type" value="Genomic_DNA"/>
</dbReference>
<reference evidence="2" key="1">
    <citation type="submission" date="2022-03" db="EMBL/GenBank/DDBJ databases">
        <authorList>
            <person name="Martin C."/>
        </authorList>
    </citation>
    <scope>NUCLEOTIDE SEQUENCE</scope>
</reference>
<proteinExistence type="predicted"/>
<dbReference type="InterPro" id="IPR002035">
    <property type="entry name" value="VWF_A"/>
</dbReference>
<dbReference type="Proteomes" id="UP000749559">
    <property type="component" value="Unassembled WGS sequence"/>
</dbReference>
<dbReference type="InterPro" id="IPR050525">
    <property type="entry name" value="ECM_Assembly_Org"/>
</dbReference>
<comment type="caution">
    <text evidence="2">The sequence shown here is derived from an EMBL/GenBank/DDBJ whole genome shotgun (WGS) entry which is preliminary data.</text>
</comment>
<evidence type="ECO:0000259" key="1">
    <source>
        <dbReference type="PROSITE" id="PS50234"/>
    </source>
</evidence>
<organism evidence="2 3">
    <name type="scientific">Owenia fusiformis</name>
    <name type="common">Polychaete worm</name>
    <dbReference type="NCBI Taxonomy" id="6347"/>
    <lineage>
        <taxon>Eukaryota</taxon>
        <taxon>Metazoa</taxon>
        <taxon>Spiralia</taxon>
        <taxon>Lophotrochozoa</taxon>
        <taxon>Annelida</taxon>
        <taxon>Polychaeta</taxon>
        <taxon>Sedentaria</taxon>
        <taxon>Canalipalpata</taxon>
        <taxon>Sabellida</taxon>
        <taxon>Oweniida</taxon>
        <taxon>Oweniidae</taxon>
        <taxon>Owenia</taxon>
    </lineage>
</organism>
<dbReference type="OrthoDB" id="5317514at2759"/>
<dbReference type="AlphaFoldDB" id="A0A8S4PB31"/>
<dbReference type="Gene3D" id="3.40.50.410">
    <property type="entry name" value="von Willebrand factor, type A domain"/>
    <property type="match status" value="1"/>
</dbReference>
<keyword evidence="3" id="KW-1185">Reference proteome</keyword>
<feature type="domain" description="VWFA" evidence="1">
    <location>
        <begin position="33"/>
        <end position="137"/>
    </location>
</feature>
<name>A0A8S4PB31_OWEFU</name>
<dbReference type="PANTHER" id="PTHR24020:SF14">
    <property type="entry name" value="MATRILIN-4"/>
    <property type="match status" value="1"/>
</dbReference>